<feature type="transmembrane region" description="Helical" evidence="1">
    <location>
        <begin position="90"/>
        <end position="110"/>
    </location>
</feature>
<feature type="transmembrane region" description="Helical" evidence="1">
    <location>
        <begin position="173"/>
        <end position="192"/>
    </location>
</feature>
<evidence type="ECO:0000313" key="3">
    <source>
        <dbReference type="Proteomes" id="UP001431784"/>
    </source>
</evidence>
<feature type="transmembrane region" description="Helical" evidence="1">
    <location>
        <begin position="251"/>
        <end position="271"/>
    </location>
</feature>
<evidence type="ECO:0008006" key="4">
    <source>
        <dbReference type="Google" id="ProtNLM"/>
    </source>
</evidence>
<sequence>MPPSAHRHFGDSPPALTGLIGVACLIGLIFMWPVGLKTGTLLAFILFLSLLFFIMLAADFSAGVGRQIAFRPFRPRPFSRDDIQRLGHKFIGLTAITIFLVCFYSIAPIYQDVWYQRFLQPTFSYLPALFCAVYIYIVAADYLLQNPQDGLSDLGRAIIYAELPDDRHRLNNFLSGVLVKAFFLPLMFGYGLDDWIYFQTVVIVIENFRDIFEFIYRFLFFIDVVFAIIGYATASRLLGSQVRLTEHTFRGWVVCVICYAPFWQIIGRNYLDYGNDIVWGTFFAESPVLYMVWGTLILLVIATYVSATVLFGIRFSNLTYRGTIWRGPYALVRHPAYLCKMTSYAMISLPFLGHSLPEIAANIAAFSCVGAIYAARAWHEEKCCSRAREYRLYLRYMQRYGILERAFRHYGRRARRQRSGLTRSVAGSQGRY</sequence>
<dbReference type="Proteomes" id="UP001431784">
    <property type="component" value="Unassembled WGS sequence"/>
</dbReference>
<reference evidence="2" key="1">
    <citation type="submission" date="2023-02" db="EMBL/GenBank/DDBJ databases">
        <title>Description of Roseinatronobacter alkalisoli sp. nov., an alkaliphilic bacerium isolated from soda soil.</title>
        <authorList>
            <person name="Wei W."/>
        </authorList>
    </citation>
    <scope>NUCLEOTIDE SEQUENCE</scope>
    <source>
        <strain evidence="2">HJB301</strain>
    </source>
</reference>
<accession>A0ABT5T579</accession>
<dbReference type="RefSeq" id="WP_274350870.1">
    <property type="nucleotide sequence ID" value="NZ_JAQZSM010000002.1"/>
</dbReference>
<organism evidence="2 3">
    <name type="scientific">Roseinatronobacter alkalisoli</name>
    <dbReference type="NCBI Taxonomy" id="3028235"/>
    <lineage>
        <taxon>Bacteria</taxon>
        <taxon>Pseudomonadati</taxon>
        <taxon>Pseudomonadota</taxon>
        <taxon>Alphaproteobacteria</taxon>
        <taxon>Rhodobacterales</taxon>
        <taxon>Paracoccaceae</taxon>
        <taxon>Roseinatronobacter</taxon>
    </lineage>
</organism>
<dbReference type="PROSITE" id="PS51257">
    <property type="entry name" value="PROKAR_LIPOPROTEIN"/>
    <property type="match status" value="1"/>
</dbReference>
<dbReference type="Gene3D" id="1.20.120.1630">
    <property type="match status" value="1"/>
</dbReference>
<keyword evidence="3" id="KW-1185">Reference proteome</keyword>
<feature type="transmembrane region" description="Helical" evidence="1">
    <location>
        <begin position="214"/>
        <end position="239"/>
    </location>
</feature>
<proteinExistence type="predicted"/>
<keyword evidence="1" id="KW-0812">Transmembrane</keyword>
<feature type="transmembrane region" description="Helical" evidence="1">
    <location>
        <begin position="291"/>
        <end position="313"/>
    </location>
</feature>
<feature type="transmembrane region" description="Helical" evidence="1">
    <location>
        <begin position="41"/>
        <end position="69"/>
    </location>
</feature>
<feature type="transmembrane region" description="Helical" evidence="1">
    <location>
        <begin position="12"/>
        <end position="35"/>
    </location>
</feature>
<comment type="caution">
    <text evidence="2">The sequence shown here is derived from an EMBL/GenBank/DDBJ whole genome shotgun (WGS) entry which is preliminary data.</text>
</comment>
<gene>
    <name evidence="2" type="ORF">PUT78_04115</name>
</gene>
<dbReference type="EMBL" id="JAQZSM010000002">
    <property type="protein sequence ID" value="MDD7970274.1"/>
    <property type="molecule type" value="Genomic_DNA"/>
</dbReference>
<protein>
    <recommendedName>
        <fullName evidence="4">DUF1295 domain-containing protein</fullName>
    </recommendedName>
</protein>
<evidence type="ECO:0000313" key="2">
    <source>
        <dbReference type="EMBL" id="MDD7970274.1"/>
    </source>
</evidence>
<evidence type="ECO:0000256" key="1">
    <source>
        <dbReference type="SAM" id="Phobius"/>
    </source>
</evidence>
<keyword evidence="1" id="KW-1133">Transmembrane helix</keyword>
<feature type="transmembrane region" description="Helical" evidence="1">
    <location>
        <begin position="122"/>
        <end position="144"/>
    </location>
</feature>
<keyword evidence="1" id="KW-0472">Membrane</keyword>
<name>A0ABT5T579_9RHOB</name>